<dbReference type="OrthoDB" id="118105at2759"/>
<evidence type="ECO:0000313" key="3">
    <source>
        <dbReference type="Proteomes" id="UP000691718"/>
    </source>
</evidence>
<proteinExistence type="predicted"/>
<name>A0A8S3WGJ2_PARAO</name>
<dbReference type="AlphaFoldDB" id="A0A8S3WGJ2"/>
<organism evidence="2 3">
    <name type="scientific">Parnassius apollo</name>
    <name type="common">Apollo butterfly</name>
    <name type="synonym">Papilio apollo</name>
    <dbReference type="NCBI Taxonomy" id="110799"/>
    <lineage>
        <taxon>Eukaryota</taxon>
        <taxon>Metazoa</taxon>
        <taxon>Ecdysozoa</taxon>
        <taxon>Arthropoda</taxon>
        <taxon>Hexapoda</taxon>
        <taxon>Insecta</taxon>
        <taxon>Pterygota</taxon>
        <taxon>Neoptera</taxon>
        <taxon>Endopterygota</taxon>
        <taxon>Lepidoptera</taxon>
        <taxon>Glossata</taxon>
        <taxon>Ditrysia</taxon>
        <taxon>Papilionoidea</taxon>
        <taxon>Papilionidae</taxon>
        <taxon>Parnassiinae</taxon>
        <taxon>Parnassini</taxon>
        <taxon>Parnassius</taxon>
        <taxon>Parnassius</taxon>
    </lineage>
</organism>
<accession>A0A8S3WGJ2</accession>
<dbReference type="PANTHER" id="PTHR46599:SF2">
    <property type="entry name" value="PIGGYBAC TRANSPOSABLE ELEMENT-DERIVED PROTEIN 4-LIKE"/>
    <property type="match status" value="1"/>
</dbReference>
<evidence type="ECO:0000259" key="1">
    <source>
        <dbReference type="Pfam" id="PF13843"/>
    </source>
</evidence>
<dbReference type="Pfam" id="PF13843">
    <property type="entry name" value="DDE_Tnp_1_7"/>
    <property type="match status" value="1"/>
</dbReference>
<keyword evidence="3" id="KW-1185">Reference proteome</keyword>
<dbReference type="EMBL" id="CAJQZP010000393">
    <property type="protein sequence ID" value="CAG4959209.1"/>
    <property type="molecule type" value="Genomic_DNA"/>
</dbReference>
<dbReference type="InterPro" id="IPR029526">
    <property type="entry name" value="PGBD"/>
</dbReference>
<protein>
    <submittedName>
        <fullName evidence="2">(apollo) hypothetical protein</fullName>
    </submittedName>
</protein>
<gene>
    <name evidence="2" type="ORF">PAPOLLO_LOCUS6108</name>
</gene>
<reference evidence="2" key="1">
    <citation type="submission" date="2021-04" db="EMBL/GenBank/DDBJ databases">
        <authorList>
            <person name="Tunstrom K."/>
        </authorList>
    </citation>
    <scope>NUCLEOTIDE SEQUENCE</scope>
</reference>
<comment type="caution">
    <text evidence="2">The sequence shown here is derived from an EMBL/GenBank/DDBJ whole genome shotgun (WGS) entry which is preliminary data.</text>
</comment>
<dbReference type="PANTHER" id="PTHR46599">
    <property type="entry name" value="PIGGYBAC TRANSPOSABLE ELEMENT-DERIVED PROTEIN 4"/>
    <property type="match status" value="1"/>
</dbReference>
<sequence length="339" mass="39613">MTLQRFQKISRCLHVNDNKQMPRRGETGFDKLYKIRPLLDQINQRCQNNGRNTRSQSIDESMVKFKGHSALKQYMLLKPVKRGYKIWARADSKTGYLFHFQVYTGKGDNVETGLGSSVVKTLAQPLIDEGCSAHISFDNFFSSYDLLQYLYDHGIYSTATARNDRLGMPVLVKKPTGLRNCDEIMKRQNKKLKQLQKGQYKWRVRNNVGFSIWKDTKLVTIMSTVFHPKEEATCQRTQKDGSKRPFPCPRSVVEYSKRMGGVDKFDQQKATYDVARRSKKWWKRLFFFLVRRSDHKCAYIVLKEFKSTQSHEPKDVQAYSCQRTSKQFDISETKIFNSS</sequence>
<evidence type="ECO:0000313" key="2">
    <source>
        <dbReference type="EMBL" id="CAG4959209.1"/>
    </source>
</evidence>
<dbReference type="Proteomes" id="UP000691718">
    <property type="component" value="Unassembled WGS sequence"/>
</dbReference>
<feature type="domain" description="PiggyBac transposable element-derived protein" evidence="1">
    <location>
        <begin position="1"/>
        <end position="290"/>
    </location>
</feature>